<protein>
    <submittedName>
        <fullName evidence="2">GD25820</fullName>
    </submittedName>
</protein>
<dbReference type="PANTHER" id="PTHR31431">
    <property type="entry name" value="NUCLEOPORIN NUP188 HOMOLOG"/>
    <property type="match status" value="1"/>
</dbReference>
<feature type="domain" description="Nucleoporin Nup188 N-terminal" evidence="1">
    <location>
        <begin position="50"/>
        <end position="177"/>
    </location>
</feature>
<dbReference type="GO" id="GO:0017056">
    <property type="term" value="F:structural constituent of nuclear pore"/>
    <property type="evidence" value="ECO:0007669"/>
    <property type="project" value="InterPro"/>
</dbReference>
<dbReference type="GO" id="GO:0006606">
    <property type="term" value="P:protein import into nucleus"/>
    <property type="evidence" value="ECO:0007669"/>
    <property type="project" value="TreeGrafter"/>
</dbReference>
<evidence type="ECO:0000313" key="2">
    <source>
        <dbReference type="EMBL" id="EDX06820.1"/>
    </source>
</evidence>
<dbReference type="InterPro" id="IPR018864">
    <property type="entry name" value="Nucleoporin_Nup188_N"/>
</dbReference>
<reference evidence="2 3" key="1">
    <citation type="journal article" date="2007" name="Nature">
        <title>Evolution of genes and genomes on the Drosophila phylogeny.</title>
        <authorList>
            <consortium name="Drosophila 12 Genomes Consortium"/>
            <person name="Clark A.G."/>
            <person name="Eisen M.B."/>
            <person name="Smith D.R."/>
            <person name="Bergman C.M."/>
            <person name="Oliver B."/>
            <person name="Markow T.A."/>
            <person name="Kaufman T.C."/>
            <person name="Kellis M."/>
            <person name="Gelbart W."/>
            <person name="Iyer V.N."/>
            <person name="Pollard D.A."/>
            <person name="Sackton T.B."/>
            <person name="Larracuente A.M."/>
            <person name="Singh N.D."/>
            <person name="Abad J.P."/>
            <person name="Abt D.N."/>
            <person name="Adryan B."/>
            <person name="Aguade M."/>
            <person name="Akashi H."/>
            <person name="Anderson W.W."/>
            <person name="Aquadro C.F."/>
            <person name="Ardell D.H."/>
            <person name="Arguello R."/>
            <person name="Artieri C.G."/>
            <person name="Barbash D.A."/>
            <person name="Barker D."/>
            <person name="Barsanti P."/>
            <person name="Batterham P."/>
            <person name="Batzoglou S."/>
            <person name="Begun D."/>
            <person name="Bhutkar A."/>
            <person name="Blanco E."/>
            <person name="Bosak S.A."/>
            <person name="Bradley R.K."/>
            <person name="Brand A.D."/>
            <person name="Brent M.R."/>
            <person name="Brooks A.N."/>
            <person name="Brown R.H."/>
            <person name="Butlin R.K."/>
            <person name="Caggese C."/>
            <person name="Calvi B.R."/>
            <person name="Bernardo de Carvalho A."/>
            <person name="Caspi A."/>
            <person name="Castrezana S."/>
            <person name="Celniker S.E."/>
            <person name="Chang J.L."/>
            <person name="Chapple C."/>
            <person name="Chatterji S."/>
            <person name="Chinwalla A."/>
            <person name="Civetta A."/>
            <person name="Clifton S.W."/>
            <person name="Comeron J.M."/>
            <person name="Costello J.C."/>
            <person name="Coyne J.A."/>
            <person name="Daub J."/>
            <person name="David R.G."/>
            <person name="Delcher A.L."/>
            <person name="Delehaunty K."/>
            <person name="Do C.B."/>
            <person name="Ebling H."/>
            <person name="Edwards K."/>
            <person name="Eickbush T."/>
            <person name="Evans J.D."/>
            <person name="Filipski A."/>
            <person name="Findeiss S."/>
            <person name="Freyhult E."/>
            <person name="Fulton L."/>
            <person name="Fulton R."/>
            <person name="Garcia A.C."/>
            <person name="Gardiner A."/>
            <person name="Garfield D.A."/>
            <person name="Garvin B.E."/>
            <person name="Gibson G."/>
            <person name="Gilbert D."/>
            <person name="Gnerre S."/>
            <person name="Godfrey J."/>
            <person name="Good R."/>
            <person name="Gotea V."/>
            <person name="Gravely B."/>
            <person name="Greenberg A.J."/>
            <person name="Griffiths-Jones S."/>
            <person name="Gross S."/>
            <person name="Guigo R."/>
            <person name="Gustafson E.A."/>
            <person name="Haerty W."/>
            <person name="Hahn M.W."/>
            <person name="Halligan D.L."/>
            <person name="Halpern A.L."/>
            <person name="Halter G.M."/>
            <person name="Han M.V."/>
            <person name="Heger A."/>
            <person name="Hillier L."/>
            <person name="Hinrichs A.S."/>
            <person name="Holmes I."/>
            <person name="Hoskins R.A."/>
            <person name="Hubisz M.J."/>
            <person name="Hultmark D."/>
            <person name="Huntley M.A."/>
            <person name="Jaffe D.B."/>
            <person name="Jagadeeshan S."/>
            <person name="Jeck W.R."/>
            <person name="Johnson J."/>
            <person name="Jones C.D."/>
            <person name="Jordan W.C."/>
            <person name="Karpen G.H."/>
            <person name="Kataoka E."/>
            <person name="Keightley P.D."/>
            <person name="Kheradpour P."/>
            <person name="Kirkness E.F."/>
            <person name="Koerich L.B."/>
            <person name="Kristiansen K."/>
            <person name="Kudrna D."/>
            <person name="Kulathinal R.J."/>
            <person name="Kumar S."/>
            <person name="Kwok R."/>
            <person name="Lander E."/>
            <person name="Langley C.H."/>
            <person name="Lapoint R."/>
            <person name="Lazzaro B.P."/>
            <person name="Lee S.J."/>
            <person name="Levesque L."/>
            <person name="Li R."/>
            <person name="Lin C.F."/>
            <person name="Lin M.F."/>
            <person name="Lindblad-Toh K."/>
            <person name="Llopart A."/>
            <person name="Long M."/>
            <person name="Low L."/>
            <person name="Lozovsky E."/>
            <person name="Lu J."/>
            <person name="Luo M."/>
            <person name="Machado C.A."/>
            <person name="Makalowski W."/>
            <person name="Marzo M."/>
            <person name="Matsuda M."/>
            <person name="Matzkin L."/>
            <person name="McAllister B."/>
            <person name="McBride C.S."/>
            <person name="McKernan B."/>
            <person name="McKernan K."/>
            <person name="Mendez-Lago M."/>
            <person name="Minx P."/>
            <person name="Mollenhauer M.U."/>
            <person name="Montooth K."/>
            <person name="Mount S.M."/>
            <person name="Mu X."/>
            <person name="Myers E."/>
            <person name="Negre B."/>
            <person name="Newfeld S."/>
            <person name="Nielsen R."/>
            <person name="Noor M.A."/>
            <person name="O'Grady P."/>
            <person name="Pachter L."/>
            <person name="Papaceit M."/>
            <person name="Parisi M.J."/>
            <person name="Parisi M."/>
            <person name="Parts L."/>
            <person name="Pedersen J.S."/>
            <person name="Pesole G."/>
            <person name="Phillippy A.M."/>
            <person name="Ponting C.P."/>
            <person name="Pop M."/>
            <person name="Porcelli D."/>
            <person name="Powell J.R."/>
            <person name="Prohaska S."/>
            <person name="Pruitt K."/>
            <person name="Puig M."/>
            <person name="Quesneville H."/>
            <person name="Ram K.R."/>
            <person name="Rand D."/>
            <person name="Rasmussen M.D."/>
            <person name="Reed L.K."/>
            <person name="Reenan R."/>
            <person name="Reily A."/>
            <person name="Remington K.A."/>
            <person name="Rieger T.T."/>
            <person name="Ritchie M.G."/>
            <person name="Robin C."/>
            <person name="Rogers Y.H."/>
            <person name="Rohde C."/>
            <person name="Rozas J."/>
            <person name="Rubenfield M.J."/>
            <person name="Ruiz A."/>
            <person name="Russo S."/>
            <person name="Salzberg S.L."/>
            <person name="Sanchez-Gracia A."/>
            <person name="Saranga D.J."/>
            <person name="Sato H."/>
            <person name="Schaeffer S.W."/>
            <person name="Schatz M.C."/>
            <person name="Schlenke T."/>
            <person name="Schwartz R."/>
            <person name="Segarra C."/>
            <person name="Singh R.S."/>
            <person name="Sirot L."/>
            <person name="Sirota M."/>
            <person name="Sisneros N.B."/>
            <person name="Smith C.D."/>
            <person name="Smith T.F."/>
            <person name="Spieth J."/>
            <person name="Stage D.E."/>
            <person name="Stark A."/>
            <person name="Stephan W."/>
            <person name="Strausberg R.L."/>
            <person name="Strempel S."/>
            <person name="Sturgill D."/>
            <person name="Sutton G."/>
            <person name="Sutton G.G."/>
            <person name="Tao W."/>
            <person name="Teichmann S."/>
            <person name="Tobari Y.N."/>
            <person name="Tomimura Y."/>
            <person name="Tsolas J.M."/>
            <person name="Valente V.L."/>
            <person name="Venter E."/>
            <person name="Venter J.C."/>
            <person name="Vicario S."/>
            <person name="Vieira F.G."/>
            <person name="Vilella A.J."/>
            <person name="Villasante A."/>
            <person name="Walenz B."/>
            <person name="Wang J."/>
            <person name="Wasserman M."/>
            <person name="Watts T."/>
            <person name="Wilson D."/>
            <person name="Wilson R.K."/>
            <person name="Wing R.A."/>
            <person name="Wolfner M.F."/>
            <person name="Wong A."/>
            <person name="Wong G.K."/>
            <person name="Wu C.I."/>
            <person name="Wu G."/>
            <person name="Yamamoto D."/>
            <person name="Yang H.P."/>
            <person name="Yang S.P."/>
            <person name="Yorke J.A."/>
            <person name="Yoshida K."/>
            <person name="Zdobnov E."/>
            <person name="Zhang P."/>
            <person name="Zhang Y."/>
            <person name="Zimin A.V."/>
            <person name="Baldwin J."/>
            <person name="Abdouelleil A."/>
            <person name="Abdulkadir J."/>
            <person name="Abebe A."/>
            <person name="Abera B."/>
            <person name="Abreu J."/>
            <person name="Acer S.C."/>
            <person name="Aftuck L."/>
            <person name="Alexander A."/>
            <person name="An P."/>
            <person name="Anderson E."/>
            <person name="Anderson S."/>
            <person name="Arachi H."/>
            <person name="Azer M."/>
            <person name="Bachantsang P."/>
            <person name="Barry A."/>
            <person name="Bayul T."/>
            <person name="Berlin A."/>
            <person name="Bessette D."/>
            <person name="Bloom T."/>
            <person name="Blye J."/>
            <person name="Boguslavskiy L."/>
            <person name="Bonnet C."/>
            <person name="Boukhgalter B."/>
            <person name="Bourzgui I."/>
            <person name="Brown A."/>
            <person name="Cahill P."/>
            <person name="Channer S."/>
            <person name="Cheshatsang Y."/>
            <person name="Chuda L."/>
            <person name="Citroen M."/>
            <person name="Collymore A."/>
            <person name="Cooke P."/>
            <person name="Costello M."/>
            <person name="D'Aco K."/>
            <person name="Daza R."/>
            <person name="De Haan G."/>
            <person name="DeGray S."/>
            <person name="DeMaso C."/>
            <person name="Dhargay N."/>
            <person name="Dooley K."/>
            <person name="Dooley E."/>
            <person name="Doricent M."/>
            <person name="Dorje P."/>
            <person name="Dorjee K."/>
            <person name="Dupes A."/>
            <person name="Elong R."/>
            <person name="Falk J."/>
            <person name="Farina A."/>
            <person name="Faro S."/>
            <person name="Ferguson D."/>
            <person name="Fisher S."/>
            <person name="Foley C.D."/>
            <person name="Franke A."/>
            <person name="Friedrich D."/>
            <person name="Gadbois L."/>
            <person name="Gearin G."/>
            <person name="Gearin C.R."/>
            <person name="Giannoukos G."/>
            <person name="Goode T."/>
            <person name="Graham J."/>
            <person name="Grandbois E."/>
            <person name="Grewal S."/>
            <person name="Gyaltsen K."/>
            <person name="Hafez N."/>
            <person name="Hagos B."/>
            <person name="Hall J."/>
            <person name="Henson C."/>
            <person name="Hollinger A."/>
            <person name="Honan T."/>
            <person name="Huard M.D."/>
            <person name="Hughes L."/>
            <person name="Hurhula B."/>
            <person name="Husby M.E."/>
            <person name="Kamat A."/>
            <person name="Kanga B."/>
            <person name="Kashin S."/>
            <person name="Khazanovich D."/>
            <person name="Kisner P."/>
            <person name="Lance K."/>
            <person name="Lara M."/>
            <person name="Lee W."/>
            <person name="Lennon N."/>
            <person name="Letendre F."/>
            <person name="LeVine R."/>
            <person name="Lipovsky A."/>
            <person name="Liu X."/>
            <person name="Liu J."/>
            <person name="Liu S."/>
            <person name="Lokyitsang T."/>
            <person name="Lokyitsang Y."/>
            <person name="Lubonja R."/>
            <person name="Lui A."/>
            <person name="MacDonald P."/>
            <person name="Magnisalis V."/>
            <person name="Maru K."/>
            <person name="Matthews C."/>
            <person name="McCusker W."/>
            <person name="McDonough S."/>
            <person name="Mehta T."/>
            <person name="Meldrim J."/>
            <person name="Meneus L."/>
            <person name="Mihai O."/>
            <person name="Mihalev A."/>
            <person name="Mihova T."/>
            <person name="Mittelman R."/>
            <person name="Mlenga V."/>
            <person name="Montmayeur A."/>
            <person name="Mulrain L."/>
            <person name="Navidi A."/>
            <person name="Naylor J."/>
            <person name="Negash T."/>
            <person name="Nguyen T."/>
            <person name="Nguyen N."/>
            <person name="Nicol R."/>
            <person name="Norbu C."/>
            <person name="Norbu N."/>
            <person name="Novod N."/>
            <person name="O'Neill B."/>
            <person name="Osman S."/>
            <person name="Markiewicz E."/>
            <person name="Oyono O.L."/>
            <person name="Patti C."/>
            <person name="Phunkhang P."/>
            <person name="Pierre F."/>
            <person name="Priest M."/>
            <person name="Raghuraman S."/>
            <person name="Rege F."/>
            <person name="Reyes R."/>
            <person name="Rise C."/>
            <person name="Rogov P."/>
            <person name="Ross K."/>
            <person name="Ryan E."/>
            <person name="Settipalli S."/>
            <person name="Shea T."/>
            <person name="Sherpa N."/>
            <person name="Shi L."/>
            <person name="Shih D."/>
            <person name="Sparrow T."/>
            <person name="Spaulding J."/>
            <person name="Stalker J."/>
            <person name="Stange-Thomann N."/>
            <person name="Stavropoulos S."/>
            <person name="Stone C."/>
            <person name="Strader C."/>
            <person name="Tesfaye S."/>
            <person name="Thomson T."/>
            <person name="Thoulutsang Y."/>
            <person name="Thoulutsang D."/>
            <person name="Topham K."/>
            <person name="Topping I."/>
            <person name="Tsamla T."/>
            <person name="Vassiliev H."/>
            <person name="Vo A."/>
            <person name="Wangchuk T."/>
            <person name="Wangdi T."/>
            <person name="Weiand M."/>
            <person name="Wilkinson J."/>
            <person name="Wilson A."/>
            <person name="Yadav S."/>
            <person name="Young G."/>
            <person name="Yu Q."/>
            <person name="Zembek L."/>
            <person name="Zhong D."/>
            <person name="Zimmer A."/>
            <person name="Zwirko Z."/>
            <person name="Jaffe D.B."/>
            <person name="Alvarez P."/>
            <person name="Brockman W."/>
            <person name="Butler J."/>
            <person name="Chin C."/>
            <person name="Gnerre S."/>
            <person name="Grabherr M."/>
            <person name="Kleber M."/>
            <person name="Mauceli E."/>
            <person name="MacCallum I."/>
        </authorList>
    </citation>
    <scope>NUCLEOTIDE SEQUENCE [LARGE SCALE GENOMIC DNA]</scope>
    <source>
        <strain evidence="3">white501</strain>
    </source>
</reference>
<keyword evidence="3" id="KW-1185">Reference proteome</keyword>
<sequence length="189" mass="22046">MPAVEKSVITDWKRLWPMVSGIHYETPQDTVHEELMNVASELQAGVLQFKPKNASNLELGTLLKEKKQEKLLPFTERLQDLLDLESAQCWEILCYYLTQEYRGSASLLTQLISTETNMAKLHEDIRHYYSLERMVVLKIVKNLIVFHRVPNHPYHQEYRAVVEKITIPRLRDSYLDQLESLNRCPPPAG</sequence>
<dbReference type="GO" id="GO:0006405">
    <property type="term" value="P:RNA export from nucleus"/>
    <property type="evidence" value="ECO:0007669"/>
    <property type="project" value="TreeGrafter"/>
</dbReference>
<dbReference type="EMBL" id="CM000362">
    <property type="protein sequence ID" value="EDX06820.1"/>
    <property type="molecule type" value="Genomic_DNA"/>
</dbReference>
<dbReference type="Pfam" id="PF10487">
    <property type="entry name" value="Nup188_N"/>
    <property type="match status" value="1"/>
</dbReference>
<dbReference type="PANTHER" id="PTHR31431:SF1">
    <property type="entry name" value="NUCLEOPORIN NUP188"/>
    <property type="match status" value="1"/>
</dbReference>
<name>B4QDF5_DROSI</name>
<dbReference type="OrthoDB" id="102511at2759"/>
<accession>B4QDF5</accession>
<dbReference type="Proteomes" id="UP000000304">
    <property type="component" value="Chromosome 2R"/>
</dbReference>
<dbReference type="HOGENOM" id="CLU_1334821_0_0_1"/>
<organism evidence="2 3">
    <name type="scientific">Drosophila simulans</name>
    <name type="common">Fruit fly</name>
    <dbReference type="NCBI Taxonomy" id="7240"/>
    <lineage>
        <taxon>Eukaryota</taxon>
        <taxon>Metazoa</taxon>
        <taxon>Ecdysozoa</taxon>
        <taxon>Arthropoda</taxon>
        <taxon>Hexapoda</taxon>
        <taxon>Insecta</taxon>
        <taxon>Pterygota</taxon>
        <taxon>Neoptera</taxon>
        <taxon>Endopterygota</taxon>
        <taxon>Diptera</taxon>
        <taxon>Brachycera</taxon>
        <taxon>Muscomorpha</taxon>
        <taxon>Ephydroidea</taxon>
        <taxon>Drosophilidae</taxon>
        <taxon>Drosophila</taxon>
        <taxon>Sophophora</taxon>
    </lineage>
</organism>
<proteinExistence type="predicted"/>
<gene>
    <name evidence="2" type="primary">Dsim\GD25820</name>
    <name evidence="2" type="ORF">Dsim_GD25820</name>
</gene>
<evidence type="ECO:0000313" key="3">
    <source>
        <dbReference type="Proteomes" id="UP000000304"/>
    </source>
</evidence>
<dbReference type="InterPro" id="IPR044840">
    <property type="entry name" value="Nup188"/>
</dbReference>
<dbReference type="OMA" id="LILEVWH"/>
<dbReference type="GO" id="GO:0044611">
    <property type="term" value="C:nuclear pore inner ring"/>
    <property type="evidence" value="ECO:0007669"/>
    <property type="project" value="TreeGrafter"/>
</dbReference>
<evidence type="ECO:0000259" key="1">
    <source>
        <dbReference type="Pfam" id="PF10487"/>
    </source>
</evidence>
<dbReference type="AlphaFoldDB" id="B4QDF5"/>
<dbReference type="STRING" id="7240.B4QDF5"/>